<feature type="compositionally biased region" description="Pro residues" evidence="1">
    <location>
        <begin position="184"/>
        <end position="193"/>
    </location>
</feature>
<feature type="compositionally biased region" description="Low complexity" evidence="1">
    <location>
        <begin position="540"/>
        <end position="557"/>
    </location>
</feature>
<dbReference type="Proteomes" id="UP001152649">
    <property type="component" value="Unassembled WGS sequence"/>
</dbReference>
<evidence type="ECO:0000313" key="3">
    <source>
        <dbReference type="Proteomes" id="UP001152649"/>
    </source>
</evidence>
<feature type="compositionally biased region" description="Polar residues" evidence="1">
    <location>
        <begin position="120"/>
        <end position="131"/>
    </location>
</feature>
<name>A0A9W4JHF8_9EURO</name>
<feature type="compositionally biased region" description="Polar residues" evidence="1">
    <location>
        <begin position="243"/>
        <end position="267"/>
    </location>
</feature>
<keyword evidence="3" id="KW-1185">Reference proteome</keyword>
<feature type="compositionally biased region" description="Basic and acidic residues" evidence="1">
    <location>
        <begin position="492"/>
        <end position="508"/>
    </location>
</feature>
<feature type="compositionally biased region" description="Polar residues" evidence="1">
    <location>
        <begin position="275"/>
        <end position="291"/>
    </location>
</feature>
<feature type="region of interest" description="Disordered" evidence="1">
    <location>
        <begin position="1"/>
        <end position="594"/>
    </location>
</feature>
<sequence>MSSSPLEVPQPLGVCHPHISAPKMSGFRNVMKDGWHPKGKEGAKESWRGDFKGINQVAGWMGKGRDANSEEKSEHVSQPISSLKDPSSFGPPPKHINYHGAAAVPNQTTPDRRGLGAPLSQDQIETQNTHHQQAAAEEEEYQKPAPPPVPYRADTTGLSTSNLPPPPRRVDSASPASTNSLSKPAPPKPPPRLPARNDSPSSEPPPAYSPTPVVSHDYINQDASSRLAKAGVSVPGFGIGEQGRQSPANAPVNELQSRFSQMNTGSGSAPLPPVRTSTTDSQPGSGSSIQNFRERHGDKIDAGKQKYGDFRERHADTIDSGKQKYGDFRERHADTIDSGKQKVGDFRERHADSIDAGKQKLGGVASRFTGSSAAPPPPPARDSTGSEEPARSTSSVQDFRERHAGTIDSGKQKYGDFRERHADTIDSGKQKYGDFRERHADSIDAGKNKLSGYKSRLTGSAAPTPPARPESSTSSMNLEPAEPARGSSSVQDFRERHADKIDMGKEKWGGVTSRFNTFVEDRKFSNDANKRVPRPPARPSPGSAAPSSSTEDLQSQAQRKKAPPPPPKRAEIRAPAVEASSPAPPPIPLGTKPR</sequence>
<accession>A0A9W4JHF8</accession>
<evidence type="ECO:0000256" key="1">
    <source>
        <dbReference type="SAM" id="MobiDB-lite"/>
    </source>
</evidence>
<feature type="compositionally biased region" description="Basic and acidic residues" evidence="1">
    <location>
        <begin position="519"/>
        <end position="530"/>
    </location>
</feature>
<reference evidence="2" key="1">
    <citation type="submission" date="2021-07" db="EMBL/GenBank/DDBJ databases">
        <authorList>
            <person name="Branca A.L. A."/>
        </authorList>
    </citation>
    <scope>NUCLEOTIDE SEQUENCE</scope>
</reference>
<feature type="compositionally biased region" description="Basic and acidic residues" evidence="1">
    <location>
        <begin position="30"/>
        <end position="51"/>
    </location>
</feature>
<feature type="compositionally biased region" description="Basic and acidic residues" evidence="1">
    <location>
        <begin position="63"/>
        <end position="75"/>
    </location>
</feature>
<protein>
    <submittedName>
        <fullName evidence="2">Uncharacterized protein</fullName>
    </submittedName>
</protein>
<feature type="compositionally biased region" description="Basic and acidic residues" evidence="1">
    <location>
        <begin position="398"/>
        <end position="447"/>
    </location>
</feature>
<evidence type="ECO:0000313" key="2">
    <source>
        <dbReference type="EMBL" id="CAG8399813.1"/>
    </source>
</evidence>
<proteinExistence type="predicted"/>
<dbReference type="OrthoDB" id="3357271at2759"/>
<dbReference type="AlphaFoldDB" id="A0A9W4JHF8"/>
<feature type="compositionally biased region" description="Polar residues" evidence="1">
    <location>
        <begin position="76"/>
        <end position="85"/>
    </location>
</feature>
<organism evidence="2 3">
    <name type="scientific">Penicillium salamii</name>
    <dbReference type="NCBI Taxonomy" id="1612424"/>
    <lineage>
        <taxon>Eukaryota</taxon>
        <taxon>Fungi</taxon>
        <taxon>Dikarya</taxon>
        <taxon>Ascomycota</taxon>
        <taxon>Pezizomycotina</taxon>
        <taxon>Eurotiomycetes</taxon>
        <taxon>Eurotiomycetidae</taxon>
        <taxon>Eurotiales</taxon>
        <taxon>Aspergillaceae</taxon>
        <taxon>Penicillium</taxon>
    </lineage>
</organism>
<feature type="compositionally biased region" description="Basic and acidic residues" evidence="1">
    <location>
        <begin position="292"/>
        <end position="358"/>
    </location>
</feature>
<dbReference type="EMBL" id="CAJVPG010000366">
    <property type="protein sequence ID" value="CAG8399813.1"/>
    <property type="molecule type" value="Genomic_DNA"/>
</dbReference>
<comment type="caution">
    <text evidence="2">The sequence shown here is derived from an EMBL/GenBank/DDBJ whole genome shotgun (WGS) entry which is preliminary data.</text>
</comment>
<gene>
    <name evidence="2" type="ORF">PSALAMII_LOCUS7668</name>
</gene>